<dbReference type="Proteomes" id="UP000324222">
    <property type="component" value="Unassembled WGS sequence"/>
</dbReference>
<protein>
    <submittedName>
        <fullName evidence="2">Uncharacterized protein</fullName>
    </submittedName>
</protein>
<comment type="caution">
    <text evidence="2">The sequence shown here is derived from an EMBL/GenBank/DDBJ whole genome shotgun (WGS) entry which is preliminary data.</text>
</comment>
<gene>
    <name evidence="2" type="ORF">E2C01_095500</name>
</gene>
<evidence type="ECO:0000256" key="1">
    <source>
        <dbReference type="SAM" id="MobiDB-lite"/>
    </source>
</evidence>
<feature type="compositionally biased region" description="Basic and acidic residues" evidence="1">
    <location>
        <begin position="12"/>
        <end position="22"/>
    </location>
</feature>
<dbReference type="AlphaFoldDB" id="A0A5B7JPZ6"/>
<feature type="compositionally biased region" description="Pro residues" evidence="1">
    <location>
        <begin position="64"/>
        <end position="76"/>
    </location>
</feature>
<feature type="region of interest" description="Disordered" evidence="1">
    <location>
        <begin position="1"/>
        <end position="22"/>
    </location>
</feature>
<organism evidence="2 3">
    <name type="scientific">Portunus trituberculatus</name>
    <name type="common">Swimming crab</name>
    <name type="synonym">Neptunus trituberculatus</name>
    <dbReference type="NCBI Taxonomy" id="210409"/>
    <lineage>
        <taxon>Eukaryota</taxon>
        <taxon>Metazoa</taxon>
        <taxon>Ecdysozoa</taxon>
        <taxon>Arthropoda</taxon>
        <taxon>Crustacea</taxon>
        <taxon>Multicrustacea</taxon>
        <taxon>Malacostraca</taxon>
        <taxon>Eumalacostraca</taxon>
        <taxon>Eucarida</taxon>
        <taxon>Decapoda</taxon>
        <taxon>Pleocyemata</taxon>
        <taxon>Brachyura</taxon>
        <taxon>Eubrachyura</taxon>
        <taxon>Portunoidea</taxon>
        <taxon>Portunidae</taxon>
        <taxon>Portuninae</taxon>
        <taxon>Portunus</taxon>
    </lineage>
</organism>
<keyword evidence="3" id="KW-1185">Reference proteome</keyword>
<reference evidence="2" key="1">
    <citation type="submission" date="2019-05" db="EMBL/GenBank/DDBJ databases">
        <title>Another draft genome of Portunus trituberculatus and its Hox gene families provides insights of decapod evolution.</title>
        <authorList>
            <person name="Jeong J.-H."/>
            <person name="Song I."/>
            <person name="Kim S."/>
            <person name="Choi T."/>
            <person name="Kim D."/>
            <person name="Ryu S."/>
            <person name="Kim W."/>
        </authorList>
    </citation>
    <scope>NUCLEOTIDE SEQUENCE [LARGE SCALE GENOMIC DNA]</scope>
    <source>
        <tissue evidence="2">Muscle</tissue>
    </source>
</reference>
<proteinExistence type="predicted"/>
<evidence type="ECO:0000313" key="2">
    <source>
        <dbReference type="EMBL" id="MPD00052.1"/>
    </source>
</evidence>
<dbReference type="EMBL" id="VSRR010121146">
    <property type="protein sequence ID" value="MPD00052.1"/>
    <property type="molecule type" value="Genomic_DNA"/>
</dbReference>
<sequence>MSRATARGGRVNRAEGRRGETGRAWDKVQLQGLGYCLASDGTTRPALTTTLATLHRRQRIQTGPRPPLPPKPPSTA</sequence>
<name>A0A5B7JPZ6_PORTR</name>
<accession>A0A5B7JPZ6</accession>
<evidence type="ECO:0000313" key="3">
    <source>
        <dbReference type="Proteomes" id="UP000324222"/>
    </source>
</evidence>
<feature type="region of interest" description="Disordered" evidence="1">
    <location>
        <begin position="54"/>
        <end position="76"/>
    </location>
</feature>